<evidence type="ECO:0000256" key="1">
    <source>
        <dbReference type="SAM" id="SignalP"/>
    </source>
</evidence>
<evidence type="ECO:0000313" key="3">
    <source>
        <dbReference type="Proteomes" id="UP000274046"/>
    </source>
</evidence>
<keyword evidence="3" id="KW-1185">Reference proteome</keyword>
<gene>
    <name evidence="2" type="ORF">D7004_06250</name>
</gene>
<organism evidence="2 3">
    <name type="scientific">Pedobacter jejuensis</name>
    <dbReference type="NCBI Taxonomy" id="1268550"/>
    <lineage>
        <taxon>Bacteria</taxon>
        <taxon>Pseudomonadati</taxon>
        <taxon>Bacteroidota</taxon>
        <taxon>Sphingobacteriia</taxon>
        <taxon>Sphingobacteriales</taxon>
        <taxon>Sphingobacteriaceae</taxon>
        <taxon>Pedobacter</taxon>
    </lineage>
</organism>
<sequence length="165" mass="19614">MKSKTKIIIVFLILSILPFISVAQNKTVDEEKNYKMIESLLKYYENKKYDTTQRDTVFKKFVYFDNILADTSKKKITGRIKFFDMIFPNIFRYVDSVGIRNLDLVPTRFFKSDTSFYKHFDIDGELNELLPFTLTFYDKRNSKQPIGCLLFEPKTHKLMAWSIIN</sequence>
<reference evidence="2 3" key="1">
    <citation type="submission" date="2018-10" db="EMBL/GenBank/DDBJ databases">
        <title>Genome sequencing of Pedobacter jejuensis TNB23.</title>
        <authorList>
            <person name="Cho Y.-J."/>
            <person name="Cho A."/>
            <person name="Kim O.-S."/>
        </authorList>
    </citation>
    <scope>NUCLEOTIDE SEQUENCE [LARGE SCALE GENOMIC DNA]</scope>
    <source>
        <strain evidence="2 3">TNB23</strain>
    </source>
</reference>
<evidence type="ECO:0008006" key="4">
    <source>
        <dbReference type="Google" id="ProtNLM"/>
    </source>
</evidence>
<comment type="caution">
    <text evidence="2">The sequence shown here is derived from an EMBL/GenBank/DDBJ whole genome shotgun (WGS) entry which is preliminary data.</text>
</comment>
<dbReference type="Proteomes" id="UP000274046">
    <property type="component" value="Unassembled WGS sequence"/>
</dbReference>
<proteinExistence type="predicted"/>
<keyword evidence="1" id="KW-0732">Signal</keyword>
<dbReference type="EMBL" id="RBEE01000010">
    <property type="protein sequence ID" value="RNL54726.1"/>
    <property type="molecule type" value="Genomic_DNA"/>
</dbReference>
<feature type="signal peptide" evidence="1">
    <location>
        <begin position="1"/>
        <end position="23"/>
    </location>
</feature>
<dbReference type="OrthoDB" id="1438563at2"/>
<evidence type="ECO:0000313" key="2">
    <source>
        <dbReference type="EMBL" id="RNL54726.1"/>
    </source>
</evidence>
<dbReference type="RefSeq" id="WP_123205017.1">
    <property type="nucleotide sequence ID" value="NZ_RBEE01000010.1"/>
</dbReference>
<dbReference type="AlphaFoldDB" id="A0A3N0BY78"/>
<name>A0A3N0BY78_9SPHI</name>
<feature type="chain" id="PRO_5018082687" description="Nuclear transport factor 2 family protein" evidence="1">
    <location>
        <begin position="24"/>
        <end position="165"/>
    </location>
</feature>
<accession>A0A3N0BY78</accession>
<protein>
    <recommendedName>
        <fullName evidence="4">Nuclear transport factor 2 family protein</fullName>
    </recommendedName>
</protein>